<dbReference type="PANTHER" id="PTHR12117">
    <property type="entry name" value="HISTONE ACETYLTRANSFERASE COMPLEX"/>
    <property type="match status" value="1"/>
</dbReference>
<dbReference type="Gene3D" id="2.60.120.620">
    <property type="entry name" value="q2cbj1_9rhob like domain"/>
    <property type="match status" value="1"/>
</dbReference>
<dbReference type="Proteomes" id="UP000305451">
    <property type="component" value="Unassembled WGS sequence"/>
</dbReference>
<dbReference type="GO" id="GO:0031543">
    <property type="term" value="F:peptidyl-proline dioxygenase activity"/>
    <property type="evidence" value="ECO:0007669"/>
    <property type="project" value="TreeGrafter"/>
</dbReference>
<dbReference type="GO" id="GO:0005737">
    <property type="term" value="C:cytoplasm"/>
    <property type="evidence" value="ECO:0007669"/>
    <property type="project" value="TreeGrafter"/>
</dbReference>
<gene>
    <name evidence="5" type="ORF">E5162_09980</name>
</gene>
<name>A0A4S2HCJ7_9PROT</name>
<evidence type="ECO:0000259" key="4">
    <source>
        <dbReference type="SMART" id="SM00702"/>
    </source>
</evidence>
<dbReference type="EMBL" id="SRXV01000002">
    <property type="protein sequence ID" value="TGY93361.1"/>
    <property type="molecule type" value="Genomic_DNA"/>
</dbReference>
<sequence length="286" mass="31311">MVGGESFRSLICRGAVQGLPATDRFQRWTAISMAARKHASSSPRLTLAPDLDTGAARADFEAHGYTGVDGVLAPDSASALVSRIKSWPYWALVTHIEGQHRSFDAAAMETVPQSKKDAFHALVNREAVSGFQYLYENFALYEGGRNGTLDDPVLRAAFDLVRSEPFLQLLREVSGEDDIAFTDCQLTRYRAGHFLTTHDDDVAGKNRRAAFVLNLTEGWRADHGGQLQLLDEAGDVWRGLVPRFNRLMLFKVPQPHAVSVVAPFAPDARYAITGWARAGAEPALGA</sequence>
<dbReference type="GO" id="GO:0006449">
    <property type="term" value="P:regulation of translational termination"/>
    <property type="evidence" value="ECO:0007669"/>
    <property type="project" value="TreeGrafter"/>
</dbReference>
<dbReference type="PANTHER" id="PTHR12117:SF0">
    <property type="entry name" value="PROLYL 3-HYDROXYLASE OGFOD1"/>
    <property type="match status" value="1"/>
</dbReference>
<evidence type="ECO:0000313" key="6">
    <source>
        <dbReference type="Proteomes" id="UP000305451"/>
    </source>
</evidence>
<dbReference type="AlphaFoldDB" id="A0A4S2HCJ7"/>
<keyword evidence="3" id="KW-0560">Oxidoreductase</keyword>
<keyword evidence="2" id="KW-0223">Dioxygenase</keyword>
<dbReference type="Pfam" id="PF13661">
    <property type="entry name" value="2OG-FeII_Oxy_4"/>
    <property type="match status" value="1"/>
</dbReference>
<comment type="caution">
    <text evidence="5">The sequence shown here is derived from an EMBL/GenBank/DDBJ whole genome shotgun (WGS) entry which is preliminary data.</text>
</comment>
<evidence type="ECO:0000313" key="5">
    <source>
        <dbReference type="EMBL" id="TGY93361.1"/>
    </source>
</evidence>
<reference evidence="5 6" key="1">
    <citation type="journal article" date="2013" name="Int. J. Syst. Evol. Microbiol.">
        <title>Marinicauda pacifica gen. nov., sp. nov., a prosthecate alphaproteobacterium of the family Hyphomonadaceae isolated from deep seawater.</title>
        <authorList>
            <person name="Zhang X.Y."/>
            <person name="Li G.W."/>
            <person name="Wang C.S."/>
            <person name="Zhang Y.J."/>
            <person name="Xu X.W."/>
            <person name="Li H."/>
            <person name="Liu A."/>
            <person name="Liu C."/>
            <person name="Xie B.B."/>
            <person name="Qin Q.L."/>
            <person name="Xu Z."/>
            <person name="Chen X.L."/>
            <person name="Zhou B.C."/>
            <person name="Zhang Y.Z."/>
        </authorList>
    </citation>
    <scope>NUCLEOTIDE SEQUENCE [LARGE SCALE GENOMIC DNA]</scope>
    <source>
        <strain evidence="5 6">P-1 km-3</strain>
    </source>
</reference>
<keyword evidence="6" id="KW-1185">Reference proteome</keyword>
<dbReference type="InterPro" id="IPR051842">
    <property type="entry name" value="uS12_prolyl_hydroxylase"/>
</dbReference>
<proteinExistence type="predicted"/>
<accession>A0A4S2HCJ7</accession>
<protein>
    <submittedName>
        <fullName evidence="5">2OG-Fe(II) oxygenase</fullName>
    </submittedName>
</protein>
<evidence type="ECO:0000256" key="2">
    <source>
        <dbReference type="ARBA" id="ARBA00022964"/>
    </source>
</evidence>
<dbReference type="GO" id="GO:0031418">
    <property type="term" value="F:L-ascorbic acid binding"/>
    <property type="evidence" value="ECO:0007669"/>
    <property type="project" value="InterPro"/>
</dbReference>
<dbReference type="InterPro" id="IPR006620">
    <property type="entry name" value="Pro_4_hyd_alph"/>
</dbReference>
<feature type="domain" description="Prolyl 4-hydroxylase alpha subunit" evidence="4">
    <location>
        <begin position="114"/>
        <end position="277"/>
    </location>
</feature>
<organism evidence="5 6">
    <name type="scientific">Marinicauda pacifica</name>
    <dbReference type="NCBI Taxonomy" id="1133559"/>
    <lineage>
        <taxon>Bacteria</taxon>
        <taxon>Pseudomonadati</taxon>
        <taxon>Pseudomonadota</taxon>
        <taxon>Alphaproteobacteria</taxon>
        <taxon>Maricaulales</taxon>
        <taxon>Maricaulaceae</taxon>
        <taxon>Marinicauda</taxon>
    </lineage>
</organism>
<evidence type="ECO:0000256" key="3">
    <source>
        <dbReference type="ARBA" id="ARBA00023002"/>
    </source>
</evidence>
<dbReference type="InterPro" id="IPR039558">
    <property type="entry name" value="TPA1/OFD1_N"/>
</dbReference>
<evidence type="ECO:0000256" key="1">
    <source>
        <dbReference type="ARBA" id="ARBA00001961"/>
    </source>
</evidence>
<comment type="cofactor">
    <cofactor evidence="1">
        <name>L-ascorbate</name>
        <dbReference type="ChEBI" id="CHEBI:38290"/>
    </cofactor>
</comment>
<dbReference type="GO" id="GO:0005506">
    <property type="term" value="F:iron ion binding"/>
    <property type="evidence" value="ECO:0007669"/>
    <property type="project" value="InterPro"/>
</dbReference>
<dbReference type="SMART" id="SM00702">
    <property type="entry name" value="P4Hc"/>
    <property type="match status" value="1"/>
</dbReference>